<dbReference type="OrthoDB" id="827179at2759"/>
<dbReference type="AlphaFoldDB" id="A0A8S0S7Z6"/>
<dbReference type="InterPro" id="IPR036093">
    <property type="entry name" value="NAC_dom_sf"/>
</dbReference>
<dbReference type="PROSITE" id="PS51005">
    <property type="entry name" value="NAC"/>
    <property type="match status" value="1"/>
</dbReference>
<dbReference type="GO" id="GO:0006355">
    <property type="term" value="P:regulation of DNA-templated transcription"/>
    <property type="evidence" value="ECO:0007669"/>
    <property type="project" value="InterPro"/>
</dbReference>
<evidence type="ECO:0000313" key="7">
    <source>
        <dbReference type="EMBL" id="CAA2988357.1"/>
    </source>
</evidence>
<keyword evidence="4" id="KW-0539">Nucleus</keyword>
<dbReference type="Gene3D" id="2.170.150.80">
    <property type="entry name" value="NAC domain"/>
    <property type="match status" value="1"/>
</dbReference>
<feature type="domain" description="NAC" evidence="6">
    <location>
        <begin position="24"/>
        <end position="178"/>
    </location>
</feature>
<keyword evidence="2" id="KW-0238">DNA-binding</keyword>
<evidence type="ECO:0000256" key="2">
    <source>
        <dbReference type="ARBA" id="ARBA00023125"/>
    </source>
</evidence>
<dbReference type="PANTHER" id="PTHR31719">
    <property type="entry name" value="NAC TRANSCRIPTION FACTOR 56"/>
    <property type="match status" value="1"/>
</dbReference>
<dbReference type="GO" id="GO:0003677">
    <property type="term" value="F:DNA binding"/>
    <property type="evidence" value="ECO:0007669"/>
    <property type="project" value="UniProtKB-KW"/>
</dbReference>
<evidence type="ECO:0000256" key="3">
    <source>
        <dbReference type="ARBA" id="ARBA00023163"/>
    </source>
</evidence>
<dbReference type="Gramene" id="OE9A001754T1">
    <property type="protein sequence ID" value="OE9A001754C1"/>
    <property type="gene ID" value="OE9A001754"/>
</dbReference>
<organism evidence="7 8">
    <name type="scientific">Olea europaea subsp. europaea</name>
    <dbReference type="NCBI Taxonomy" id="158383"/>
    <lineage>
        <taxon>Eukaryota</taxon>
        <taxon>Viridiplantae</taxon>
        <taxon>Streptophyta</taxon>
        <taxon>Embryophyta</taxon>
        <taxon>Tracheophyta</taxon>
        <taxon>Spermatophyta</taxon>
        <taxon>Magnoliopsida</taxon>
        <taxon>eudicotyledons</taxon>
        <taxon>Gunneridae</taxon>
        <taxon>Pentapetalae</taxon>
        <taxon>asterids</taxon>
        <taxon>lamiids</taxon>
        <taxon>Lamiales</taxon>
        <taxon>Oleaceae</taxon>
        <taxon>Oleeae</taxon>
        <taxon>Olea</taxon>
    </lineage>
</organism>
<name>A0A8S0S7Z6_OLEEU</name>
<keyword evidence="1" id="KW-0805">Transcription regulation</keyword>
<sequence length="434" mass="48882">MDEGKQFVMAAQEEGSHFYDHKNLPLGYRFVPTDKDLLYYLNLKILNKPVPTDAIIDVELYKYHPHDLCRNSRMHGTKEWYFFTSRARRYNNGGRPNRTAANGYWKATVGDVIVRSKGQEVGRKKVLVYYEGKSKNQKTNWIMHEFTIHRMKDIARSSTNPIPDDKMLDTCVCRIYYRTSKTSKNEEQDRQENLIPIQDNNTAHVAPGNLAVTSNQNPLPSPFDQPFSQGAYFPHPRANTAGQSNDDQNPPVEPSNPTLTYMHGDHMTMQKNIQYSLLPSPQTLACVPGQYNPSFPSGTITNMPSNCTAMESNDQYQPITLIKGDVGCSSSAKYDDDIYLDLTAPCFSSLSDLLPPTDPSNFAVSTSANNDNECIDLSTPTDWLDRLDLILPSLDPTMLDFPLGDSSNRLFQSENFGSSKFNGDVAEPTPDDKM</sequence>
<evidence type="ECO:0000256" key="4">
    <source>
        <dbReference type="ARBA" id="ARBA00023242"/>
    </source>
</evidence>
<protein>
    <submittedName>
        <fullName evidence="7">NAC domain-containing 72-like</fullName>
    </submittedName>
</protein>
<evidence type="ECO:0000256" key="1">
    <source>
        <dbReference type="ARBA" id="ARBA00023015"/>
    </source>
</evidence>
<evidence type="ECO:0000313" key="8">
    <source>
        <dbReference type="Proteomes" id="UP000594638"/>
    </source>
</evidence>
<reference evidence="7 8" key="1">
    <citation type="submission" date="2019-12" db="EMBL/GenBank/DDBJ databases">
        <authorList>
            <person name="Alioto T."/>
            <person name="Alioto T."/>
            <person name="Gomez Garrido J."/>
        </authorList>
    </citation>
    <scope>NUCLEOTIDE SEQUENCE [LARGE SCALE GENOMIC DNA]</scope>
</reference>
<dbReference type="SUPFAM" id="SSF101941">
    <property type="entry name" value="NAC domain"/>
    <property type="match status" value="1"/>
</dbReference>
<gene>
    <name evidence="7" type="ORF">OLEA9_A001754</name>
</gene>
<dbReference type="EMBL" id="CACTIH010003987">
    <property type="protein sequence ID" value="CAA2988357.1"/>
    <property type="molecule type" value="Genomic_DNA"/>
</dbReference>
<evidence type="ECO:0000259" key="6">
    <source>
        <dbReference type="PROSITE" id="PS51005"/>
    </source>
</evidence>
<dbReference type="PANTHER" id="PTHR31719:SF94">
    <property type="entry name" value="PROTEIN ATAF2"/>
    <property type="match status" value="1"/>
</dbReference>
<dbReference type="Proteomes" id="UP000594638">
    <property type="component" value="Unassembled WGS sequence"/>
</dbReference>
<keyword evidence="3" id="KW-0804">Transcription</keyword>
<feature type="region of interest" description="Disordered" evidence="5">
    <location>
        <begin position="226"/>
        <end position="257"/>
    </location>
</feature>
<accession>A0A8S0S7Z6</accession>
<keyword evidence="8" id="KW-1185">Reference proteome</keyword>
<proteinExistence type="predicted"/>
<dbReference type="Pfam" id="PF02365">
    <property type="entry name" value="NAM"/>
    <property type="match status" value="1"/>
</dbReference>
<comment type="caution">
    <text evidence="7">The sequence shown here is derived from an EMBL/GenBank/DDBJ whole genome shotgun (WGS) entry which is preliminary data.</text>
</comment>
<dbReference type="InterPro" id="IPR003441">
    <property type="entry name" value="NAC-dom"/>
</dbReference>
<evidence type="ECO:0000256" key="5">
    <source>
        <dbReference type="SAM" id="MobiDB-lite"/>
    </source>
</evidence>